<keyword evidence="6" id="KW-0653">Protein transport</keyword>
<dbReference type="GO" id="GO:0005886">
    <property type="term" value="C:plasma membrane"/>
    <property type="evidence" value="ECO:0007669"/>
    <property type="project" value="UniProtKB-SubCell"/>
</dbReference>
<feature type="transmembrane region" description="Helical" evidence="7">
    <location>
        <begin position="50"/>
        <end position="69"/>
    </location>
</feature>
<dbReference type="InterPro" id="IPR002898">
    <property type="entry name" value="MotA_ExbB_proton_chnl"/>
</dbReference>
<comment type="caution">
    <text evidence="9">The sequence shown here is derived from an EMBL/GenBank/DDBJ whole genome shotgun (WGS) entry which is preliminary data.</text>
</comment>
<evidence type="ECO:0000256" key="2">
    <source>
        <dbReference type="ARBA" id="ARBA00022475"/>
    </source>
</evidence>
<feature type="transmembrane region" description="Helical" evidence="7">
    <location>
        <begin position="200"/>
        <end position="222"/>
    </location>
</feature>
<protein>
    <submittedName>
        <fullName evidence="9">MotA/TolQ/ExbB proton channel family protein</fullName>
    </submittedName>
</protein>
<feature type="domain" description="MotA/TolQ/ExbB proton channel" evidence="8">
    <location>
        <begin position="113"/>
        <end position="223"/>
    </location>
</feature>
<dbReference type="GO" id="GO:0015031">
    <property type="term" value="P:protein transport"/>
    <property type="evidence" value="ECO:0007669"/>
    <property type="project" value="UniProtKB-KW"/>
</dbReference>
<dbReference type="EMBL" id="JACBAZ010000001">
    <property type="protein sequence ID" value="NWK54079.1"/>
    <property type="molecule type" value="Genomic_DNA"/>
</dbReference>
<dbReference type="Pfam" id="PF01618">
    <property type="entry name" value="MotA_ExbB"/>
    <property type="match status" value="1"/>
</dbReference>
<keyword evidence="3 7" id="KW-0812">Transmembrane</keyword>
<feature type="transmembrane region" description="Helical" evidence="7">
    <location>
        <begin position="154"/>
        <end position="180"/>
    </location>
</feature>
<name>A0A851GA37_9BACT</name>
<comment type="similarity">
    <text evidence="6">Belongs to the exbB/tolQ family.</text>
</comment>
<keyword evidence="5 7" id="KW-0472">Membrane</keyword>
<dbReference type="RefSeq" id="WP_178930625.1">
    <property type="nucleotide sequence ID" value="NZ_JACBAZ010000001.1"/>
</dbReference>
<keyword evidence="10" id="KW-1185">Reference proteome</keyword>
<keyword evidence="6" id="KW-0813">Transport</keyword>
<evidence type="ECO:0000256" key="5">
    <source>
        <dbReference type="ARBA" id="ARBA00023136"/>
    </source>
</evidence>
<reference evidence="9 10" key="1">
    <citation type="submission" date="2020-07" db="EMBL/GenBank/DDBJ databases">
        <title>Roseicoccus Jingziensis gen. nov., sp. nov., isolated from coastal seawater.</title>
        <authorList>
            <person name="Feng X."/>
        </authorList>
    </citation>
    <scope>NUCLEOTIDE SEQUENCE [LARGE SCALE GENOMIC DNA]</scope>
    <source>
        <strain evidence="9 10">N1E253</strain>
    </source>
</reference>
<feature type="transmembrane region" description="Helical" evidence="7">
    <location>
        <begin position="7"/>
        <end position="25"/>
    </location>
</feature>
<evidence type="ECO:0000313" key="10">
    <source>
        <dbReference type="Proteomes" id="UP000557872"/>
    </source>
</evidence>
<evidence type="ECO:0000256" key="6">
    <source>
        <dbReference type="RuleBase" id="RU004057"/>
    </source>
</evidence>
<organism evidence="9 10">
    <name type="scientific">Oceaniferula marina</name>
    <dbReference type="NCBI Taxonomy" id="2748318"/>
    <lineage>
        <taxon>Bacteria</taxon>
        <taxon>Pseudomonadati</taxon>
        <taxon>Verrucomicrobiota</taxon>
        <taxon>Verrucomicrobiia</taxon>
        <taxon>Verrucomicrobiales</taxon>
        <taxon>Verrucomicrobiaceae</taxon>
        <taxon>Oceaniferula</taxon>
    </lineage>
</organism>
<evidence type="ECO:0000256" key="7">
    <source>
        <dbReference type="SAM" id="Phobius"/>
    </source>
</evidence>
<evidence type="ECO:0000259" key="8">
    <source>
        <dbReference type="Pfam" id="PF01618"/>
    </source>
</evidence>
<keyword evidence="2" id="KW-1003">Cell membrane</keyword>
<sequence>MERLLTAIIAIMLGIVTVVVLNLSLTGGETAAMLLINKSDNALVWVSEQALMWMFFYLGLGELVLRFLASSKEGKQTKRNLLPEEDSVILTSKELPAVYTRAKQAGSAYLPRLIQRVVRQFQISQSADQANSVLDSSMELFLHEIDLKYNMLRYIMWVIPTIGFIGTVRGIALGLSTAAAESHKGNTDDLLYVVSTDLAVAFYTTMLALVMSGVLVLIMHICQGREEGGLNRSGQYCIDHLINKLYNPQPS</sequence>
<evidence type="ECO:0000313" key="9">
    <source>
        <dbReference type="EMBL" id="NWK54079.1"/>
    </source>
</evidence>
<dbReference type="Proteomes" id="UP000557872">
    <property type="component" value="Unassembled WGS sequence"/>
</dbReference>
<comment type="subcellular location">
    <subcellularLocation>
        <location evidence="1">Cell membrane</location>
        <topology evidence="1">Multi-pass membrane protein</topology>
    </subcellularLocation>
    <subcellularLocation>
        <location evidence="6">Membrane</location>
        <topology evidence="6">Multi-pass membrane protein</topology>
    </subcellularLocation>
</comment>
<evidence type="ECO:0000256" key="1">
    <source>
        <dbReference type="ARBA" id="ARBA00004651"/>
    </source>
</evidence>
<evidence type="ECO:0000256" key="3">
    <source>
        <dbReference type="ARBA" id="ARBA00022692"/>
    </source>
</evidence>
<accession>A0A851GA37</accession>
<gene>
    <name evidence="9" type="ORF">HW115_00530</name>
</gene>
<proteinExistence type="inferred from homology"/>
<dbReference type="AlphaFoldDB" id="A0A851GA37"/>
<evidence type="ECO:0000256" key="4">
    <source>
        <dbReference type="ARBA" id="ARBA00022989"/>
    </source>
</evidence>
<keyword evidence="4 7" id="KW-1133">Transmembrane helix</keyword>